<dbReference type="EMBL" id="FRAU01000001">
    <property type="protein sequence ID" value="SHK10184.1"/>
    <property type="molecule type" value="Genomic_DNA"/>
</dbReference>
<reference evidence="2" key="1">
    <citation type="submission" date="2016-11" db="EMBL/GenBank/DDBJ databases">
        <authorList>
            <person name="Varghese N."/>
            <person name="Submissions S."/>
        </authorList>
    </citation>
    <scope>NUCLEOTIDE SEQUENCE [LARGE SCALE GENOMIC DNA]</scope>
    <source>
        <strain evidence="2">DSM 22212</strain>
    </source>
</reference>
<sequence length="144" mass="15871">MISLSGRQALAAMLALAQQRRGRFVPVRRLSRMIGASPHTLARIMLRLTAAGLTDALRGPGGGVRLARPAHEITLFEVVQEIDGPEVLNRCVLGLGTCDESEPCPLHLIWYPCRQQFRQLLTETTLADLIHRPSTLNQPKVPCT</sequence>
<dbReference type="AlphaFoldDB" id="A0A1M6PQC9"/>
<dbReference type="Gene3D" id="1.10.10.10">
    <property type="entry name" value="Winged helix-like DNA-binding domain superfamily/Winged helix DNA-binding domain"/>
    <property type="match status" value="1"/>
</dbReference>
<proteinExistence type="predicted"/>
<dbReference type="PANTHER" id="PTHR33221">
    <property type="entry name" value="WINGED HELIX-TURN-HELIX TRANSCRIPTIONAL REGULATOR, RRF2 FAMILY"/>
    <property type="match status" value="1"/>
</dbReference>
<dbReference type="GO" id="GO:0003700">
    <property type="term" value="F:DNA-binding transcription factor activity"/>
    <property type="evidence" value="ECO:0007669"/>
    <property type="project" value="TreeGrafter"/>
</dbReference>
<dbReference type="PROSITE" id="PS51197">
    <property type="entry name" value="HTH_RRF2_2"/>
    <property type="match status" value="1"/>
</dbReference>
<evidence type="ECO:0000313" key="1">
    <source>
        <dbReference type="EMBL" id="SHK10184.1"/>
    </source>
</evidence>
<protein>
    <submittedName>
        <fullName evidence="1">Transcriptional regulator, BadM/Rrf2 family</fullName>
    </submittedName>
</protein>
<dbReference type="GO" id="GO:0005829">
    <property type="term" value="C:cytosol"/>
    <property type="evidence" value="ECO:0007669"/>
    <property type="project" value="TreeGrafter"/>
</dbReference>
<dbReference type="OrthoDB" id="9808360at2"/>
<dbReference type="InterPro" id="IPR036390">
    <property type="entry name" value="WH_DNA-bd_sf"/>
</dbReference>
<organism evidence="1 2">
    <name type="scientific">Rhodothermus profundi</name>
    <dbReference type="NCBI Taxonomy" id="633813"/>
    <lineage>
        <taxon>Bacteria</taxon>
        <taxon>Pseudomonadati</taxon>
        <taxon>Rhodothermota</taxon>
        <taxon>Rhodothermia</taxon>
        <taxon>Rhodothermales</taxon>
        <taxon>Rhodothermaceae</taxon>
        <taxon>Rhodothermus</taxon>
    </lineage>
</organism>
<dbReference type="NCBIfam" id="TIGR00738">
    <property type="entry name" value="rrf2_super"/>
    <property type="match status" value="1"/>
</dbReference>
<dbReference type="STRING" id="633813.SAMN04488087_0279"/>
<gene>
    <name evidence="1" type="ORF">SAMN04488087_0279</name>
</gene>
<dbReference type="Proteomes" id="UP000185812">
    <property type="component" value="Unassembled WGS sequence"/>
</dbReference>
<dbReference type="InterPro" id="IPR000944">
    <property type="entry name" value="Tscrpt_reg_Rrf2"/>
</dbReference>
<dbReference type="PANTHER" id="PTHR33221:SF13">
    <property type="entry name" value="TRANSCRIPTIONAL REGULATOR-RELATED"/>
    <property type="match status" value="1"/>
</dbReference>
<dbReference type="PROSITE" id="PS01332">
    <property type="entry name" value="HTH_RRF2_1"/>
    <property type="match status" value="1"/>
</dbReference>
<dbReference type="Pfam" id="PF02082">
    <property type="entry name" value="Rrf2"/>
    <property type="match status" value="1"/>
</dbReference>
<keyword evidence="2" id="KW-1185">Reference proteome</keyword>
<dbReference type="InterPro" id="IPR036388">
    <property type="entry name" value="WH-like_DNA-bd_sf"/>
</dbReference>
<dbReference type="SUPFAM" id="SSF46785">
    <property type="entry name" value="Winged helix' DNA-binding domain"/>
    <property type="match status" value="1"/>
</dbReference>
<name>A0A1M6PQC9_9BACT</name>
<accession>A0A1M6PQC9</accession>
<evidence type="ECO:0000313" key="2">
    <source>
        <dbReference type="Proteomes" id="UP000185812"/>
    </source>
</evidence>
<dbReference type="InterPro" id="IPR030489">
    <property type="entry name" value="TR_Rrf2-type_CS"/>
</dbReference>